<comment type="caution">
    <text evidence="1">The sequence shown here is derived from an EMBL/GenBank/DDBJ whole genome shotgun (WGS) entry which is preliminary data.</text>
</comment>
<proteinExistence type="predicted"/>
<keyword evidence="2" id="KW-1185">Reference proteome</keyword>
<evidence type="ECO:0000313" key="2">
    <source>
        <dbReference type="Proteomes" id="UP000790377"/>
    </source>
</evidence>
<dbReference type="EMBL" id="MU267635">
    <property type="protein sequence ID" value="KAH7913215.1"/>
    <property type="molecule type" value="Genomic_DNA"/>
</dbReference>
<name>A0ACB8AID5_9AGAM</name>
<protein>
    <submittedName>
        <fullName evidence="1">Uncharacterized protein</fullName>
    </submittedName>
</protein>
<organism evidence="1 2">
    <name type="scientific">Hygrophoropsis aurantiaca</name>
    <dbReference type="NCBI Taxonomy" id="72124"/>
    <lineage>
        <taxon>Eukaryota</taxon>
        <taxon>Fungi</taxon>
        <taxon>Dikarya</taxon>
        <taxon>Basidiomycota</taxon>
        <taxon>Agaricomycotina</taxon>
        <taxon>Agaricomycetes</taxon>
        <taxon>Agaricomycetidae</taxon>
        <taxon>Boletales</taxon>
        <taxon>Coniophorineae</taxon>
        <taxon>Hygrophoropsidaceae</taxon>
        <taxon>Hygrophoropsis</taxon>
    </lineage>
</organism>
<evidence type="ECO:0000313" key="1">
    <source>
        <dbReference type="EMBL" id="KAH7913215.1"/>
    </source>
</evidence>
<accession>A0ACB8AID5</accession>
<sequence>MLILPRQTFLCSSHVSKAWREIVHDTPTLWTNVCIHNSFSHPEMLQQILHYSKNCPLTACVVVGSVILGSHFNNPVDLYIKELFCHSDRIRSFRPLVAFPATLWEENVPTPHFPRLEELRVMMHIPEASPARLYNLFNSPQLQKVTWFFDQYPEFMLRTGAQIKELTIPNIAHHPVEKITALLRACPNLTYLDALSKFRTFPSVPKSLIPLRDLHTFRSTESGLNLCIAPNLRHLTLTIISENYEKAHLLQLFSRSPRIEYLSLAQWGDMTSDNVFFQIVSLTLCLVTIEITFRMPDFDVSTLNKVFEMLSRVGASTPILPKLQHLTLNVLHIVRDDEPPCVYDAEMLLRMLESRSIHAHATTLNGTPTVTALKSFTVKHDEYRGVQLHEFTPSWAASASQRLEVLKEHGLVLEGNIFTPFLSGRRAPGC</sequence>
<gene>
    <name evidence="1" type="ORF">BJ138DRAFT_663237</name>
</gene>
<dbReference type="Proteomes" id="UP000790377">
    <property type="component" value="Unassembled WGS sequence"/>
</dbReference>
<reference evidence="1" key="1">
    <citation type="journal article" date="2021" name="New Phytol.">
        <title>Evolutionary innovations through gain and loss of genes in the ectomycorrhizal Boletales.</title>
        <authorList>
            <person name="Wu G."/>
            <person name="Miyauchi S."/>
            <person name="Morin E."/>
            <person name="Kuo A."/>
            <person name="Drula E."/>
            <person name="Varga T."/>
            <person name="Kohler A."/>
            <person name="Feng B."/>
            <person name="Cao Y."/>
            <person name="Lipzen A."/>
            <person name="Daum C."/>
            <person name="Hundley H."/>
            <person name="Pangilinan J."/>
            <person name="Johnson J."/>
            <person name="Barry K."/>
            <person name="LaButti K."/>
            <person name="Ng V."/>
            <person name="Ahrendt S."/>
            <person name="Min B."/>
            <person name="Choi I.G."/>
            <person name="Park H."/>
            <person name="Plett J.M."/>
            <person name="Magnuson J."/>
            <person name="Spatafora J.W."/>
            <person name="Nagy L.G."/>
            <person name="Henrissat B."/>
            <person name="Grigoriev I.V."/>
            <person name="Yang Z.L."/>
            <person name="Xu J."/>
            <person name="Martin F.M."/>
        </authorList>
    </citation>
    <scope>NUCLEOTIDE SEQUENCE</scope>
    <source>
        <strain evidence="1">ATCC 28755</strain>
    </source>
</reference>